<evidence type="ECO:0000313" key="2">
    <source>
        <dbReference type="EMBL" id="MBE8721322.1"/>
    </source>
</evidence>
<protein>
    <submittedName>
        <fullName evidence="2">DUF5103 domain-containing protein</fullName>
    </submittedName>
</protein>
<evidence type="ECO:0000259" key="1">
    <source>
        <dbReference type="Pfam" id="PF17116"/>
    </source>
</evidence>
<organism evidence="2 3">
    <name type="scientific">Sphingobacterium pedocola</name>
    <dbReference type="NCBI Taxonomy" id="2082722"/>
    <lineage>
        <taxon>Bacteria</taxon>
        <taxon>Pseudomonadati</taxon>
        <taxon>Bacteroidota</taxon>
        <taxon>Sphingobacteriia</taxon>
        <taxon>Sphingobacteriales</taxon>
        <taxon>Sphingobacteriaceae</taxon>
        <taxon>Sphingobacterium</taxon>
    </lineage>
</organism>
<accession>A0ABR9T7I8</accession>
<dbReference type="CDD" id="cd02688">
    <property type="entry name" value="E_set"/>
    <property type="match status" value="1"/>
</dbReference>
<proteinExistence type="predicted"/>
<evidence type="ECO:0000313" key="3">
    <source>
        <dbReference type="Proteomes" id="UP000618319"/>
    </source>
</evidence>
<name>A0ABR9T7I8_9SPHI</name>
<dbReference type="EMBL" id="PSKQ01000019">
    <property type="protein sequence ID" value="MBE8721322.1"/>
    <property type="molecule type" value="Genomic_DNA"/>
</dbReference>
<keyword evidence="3" id="KW-1185">Reference proteome</keyword>
<dbReference type="InterPro" id="IPR013783">
    <property type="entry name" value="Ig-like_fold"/>
</dbReference>
<feature type="domain" description="Type 9 secretion system plug protein N-terminal" evidence="1">
    <location>
        <begin position="50"/>
        <end position="174"/>
    </location>
</feature>
<dbReference type="RefSeq" id="WP_196938543.1">
    <property type="nucleotide sequence ID" value="NZ_MU158689.1"/>
</dbReference>
<reference evidence="2 3" key="1">
    <citation type="submission" date="2018-02" db="EMBL/GenBank/DDBJ databases">
        <title>Sphingobacterium KA21.</title>
        <authorList>
            <person name="Vasarhelyi B.M."/>
            <person name="Deshmukh S."/>
            <person name="Balint B."/>
            <person name="Kukolya J."/>
        </authorList>
    </citation>
    <scope>NUCLEOTIDE SEQUENCE [LARGE SCALE GENOMIC DNA]</scope>
    <source>
        <strain evidence="2 3">Ka21</strain>
    </source>
</reference>
<comment type="caution">
    <text evidence="2">The sequence shown here is derived from an EMBL/GenBank/DDBJ whole genome shotgun (WGS) entry which is preliminary data.</text>
</comment>
<dbReference type="Proteomes" id="UP000618319">
    <property type="component" value="Unassembled WGS sequence"/>
</dbReference>
<dbReference type="InterPro" id="IPR031345">
    <property type="entry name" value="T9SS_Plug_N"/>
</dbReference>
<sequence>MNKQAFILLTLCSFTLLTAHAQRKKKIREGFERSPQQELVYDNRSYLDAINTVQLFPLGKESQLPIYTLGSQDQLLLSFDDLRADVRSYYYGIEHCNANWEPSRVSPLDYAQGYNEDRLDDYAQSQGTFQAYTHYKVAFPNEYIRPKIAGNYLLKVYEDADKTRLVVTRRFYVVRPLIQVGTDILPSVQVAKRMTNQKIDVMLRTPSLSIPNPERDMQVHVFQNQREDNKMVLTKPMFIGNNEIKYNNSETLDFPGNNEFRFVDLRSFRLGSNRVQQIQNDSLISINVLADEDLRDANYADTYDENGKFYIRNLDFENPEIQSDYADVHFSLQTNQKITGNIYLVGGFNNFQRNEHNRLTYNPTSKNWEVALKLKQGLYDYEYVLETPEGKIITNAFTNSFYATGNDYLVLVYNRRIGTYWDELLGVGKVSIHNKTNKNQ</sequence>
<dbReference type="Gene3D" id="2.60.40.10">
    <property type="entry name" value="Immunoglobulins"/>
    <property type="match status" value="1"/>
</dbReference>
<gene>
    <name evidence="2" type="ORF">C4F40_11360</name>
</gene>
<dbReference type="Pfam" id="PF17116">
    <property type="entry name" value="T9SS_plug_1st"/>
    <property type="match status" value="1"/>
</dbReference>